<evidence type="ECO:0000313" key="2">
    <source>
        <dbReference type="Proteomes" id="UP000485058"/>
    </source>
</evidence>
<sequence length="70" mass="7943">MIAHREPPVAAFWNGYSQADVVGKHPLQSPMWAHTVDTLQATSGHFFHCHQQIYIVLPQLMEAFNNLGRT</sequence>
<name>A0A699Y929_HAELA</name>
<comment type="caution">
    <text evidence="1">The sequence shown here is derived from an EMBL/GenBank/DDBJ whole genome shotgun (WGS) entry which is preliminary data.</text>
</comment>
<dbReference type="Proteomes" id="UP000485058">
    <property type="component" value="Unassembled WGS sequence"/>
</dbReference>
<evidence type="ECO:0000313" key="1">
    <source>
        <dbReference type="EMBL" id="GFH05835.1"/>
    </source>
</evidence>
<reference evidence="1 2" key="1">
    <citation type="submission" date="2020-02" db="EMBL/GenBank/DDBJ databases">
        <title>Draft genome sequence of Haematococcus lacustris strain NIES-144.</title>
        <authorList>
            <person name="Morimoto D."/>
            <person name="Nakagawa S."/>
            <person name="Yoshida T."/>
            <person name="Sawayama S."/>
        </authorList>
    </citation>
    <scope>NUCLEOTIDE SEQUENCE [LARGE SCALE GENOMIC DNA]</scope>
    <source>
        <strain evidence="1 2">NIES-144</strain>
    </source>
</reference>
<gene>
    <name evidence="1" type="ORF">HaLaN_00364</name>
</gene>
<accession>A0A699Y929</accession>
<dbReference type="EMBL" id="BLLF01000010">
    <property type="protein sequence ID" value="GFH05835.1"/>
    <property type="molecule type" value="Genomic_DNA"/>
</dbReference>
<feature type="non-terminal residue" evidence="1">
    <location>
        <position position="1"/>
    </location>
</feature>
<organism evidence="1 2">
    <name type="scientific">Haematococcus lacustris</name>
    <name type="common">Green alga</name>
    <name type="synonym">Haematococcus pluvialis</name>
    <dbReference type="NCBI Taxonomy" id="44745"/>
    <lineage>
        <taxon>Eukaryota</taxon>
        <taxon>Viridiplantae</taxon>
        <taxon>Chlorophyta</taxon>
        <taxon>core chlorophytes</taxon>
        <taxon>Chlorophyceae</taxon>
        <taxon>CS clade</taxon>
        <taxon>Chlamydomonadales</taxon>
        <taxon>Haematococcaceae</taxon>
        <taxon>Haematococcus</taxon>
    </lineage>
</organism>
<proteinExistence type="predicted"/>
<dbReference type="AlphaFoldDB" id="A0A699Y929"/>
<protein>
    <submittedName>
        <fullName evidence="1">Uncharacterized protein</fullName>
    </submittedName>
</protein>
<keyword evidence="2" id="KW-1185">Reference proteome</keyword>